<evidence type="ECO:0000256" key="1">
    <source>
        <dbReference type="SAM" id="Phobius"/>
    </source>
</evidence>
<keyword evidence="1" id="KW-0472">Membrane</keyword>
<dbReference type="EMBL" id="JTJC03000001">
    <property type="protein sequence ID" value="NHC34244.1"/>
    <property type="molecule type" value="Genomic_DNA"/>
</dbReference>
<dbReference type="Gene3D" id="3.30.700.10">
    <property type="entry name" value="Glycoprotein, Type 4 Pilin"/>
    <property type="match status" value="1"/>
</dbReference>
<dbReference type="InterPro" id="IPR045584">
    <property type="entry name" value="Pilin-like"/>
</dbReference>
<evidence type="ECO:0000313" key="2">
    <source>
        <dbReference type="EMBL" id="NHC34244.1"/>
    </source>
</evidence>
<dbReference type="SUPFAM" id="SSF54523">
    <property type="entry name" value="Pili subunits"/>
    <property type="match status" value="1"/>
</dbReference>
<dbReference type="OrthoDB" id="468456at2"/>
<dbReference type="InterPro" id="IPR012902">
    <property type="entry name" value="N_methyl_site"/>
</dbReference>
<dbReference type="Pfam" id="PF07963">
    <property type="entry name" value="N_methyl"/>
    <property type="match status" value="1"/>
</dbReference>
<keyword evidence="1" id="KW-0812">Transmembrane</keyword>
<sequence>MIGVALVKRARLQKISNCTALLAKQYSSQVARKNYLSNSGFTLLETLVTVIIVGVLAAIAAPSWVSFTDTRRLNAAQDRVLYTIQEAQSNAKRDKITWEACFRNDGNKVVYAVHPRVISNSSWNCTQATNWQSILQEGSQFITINSTNSTLRQNPTGYYRVRFRFDGALDTQDGGAGNQQGRITLAARYGGNNPKRCVIVSTLLGALRSAQDNQCQ</sequence>
<keyword evidence="3" id="KW-1185">Reference proteome</keyword>
<dbReference type="AlphaFoldDB" id="A0A9X5I459"/>
<evidence type="ECO:0000313" key="3">
    <source>
        <dbReference type="Proteomes" id="UP000031532"/>
    </source>
</evidence>
<gene>
    <name evidence="2" type="ORF">QH73_0006155</name>
</gene>
<comment type="caution">
    <text evidence="2">The sequence shown here is derived from an EMBL/GenBank/DDBJ whole genome shotgun (WGS) entry which is preliminary data.</text>
</comment>
<protein>
    <submittedName>
        <fullName evidence="2">Type II secretion system protein</fullName>
    </submittedName>
</protein>
<proteinExistence type="predicted"/>
<dbReference type="RefSeq" id="WP_132866687.1">
    <property type="nucleotide sequence ID" value="NZ_JTJC03000001.1"/>
</dbReference>
<feature type="transmembrane region" description="Helical" evidence="1">
    <location>
        <begin position="41"/>
        <end position="65"/>
    </location>
</feature>
<reference evidence="2 3" key="1">
    <citation type="journal article" date="2015" name="Genome Announc.">
        <title>Draft Genome Sequence of the Terrestrial Cyanobacterium Scytonema millei VB511283, Isolated from Eastern India.</title>
        <authorList>
            <person name="Sen D."/>
            <person name="Chandrababunaidu M.M."/>
            <person name="Singh D."/>
            <person name="Sanghi N."/>
            <person name="Ghorai A."/>
            <person name="Mishra G.P."/>
            <person name="Madduluri M."/>
            <person name="Adhikary S.P."/>
            <person name="Tripathy S."/>
        </authorList>
    </citation>
    <scope>NUCLEOTIDE SEQUENCE [LARGE SCALE GENOMIC DNA]</scope>
    <source>
        <strain evidence="2 3">VB511283</strain>
    </source>
</reference>
<dbReference type="NCBIfam" id="TIGR02532">
    <property type="entry name" value="IV_pilin_GFxxxE"/>
    <property type="match status" value="1"/>
</dbReference>
<name>A0A9X5I459_9CYAN</name>
<organism evidence="2 3">
    <name type="scientific">Scytonema millei VB511283</name>
    <dbReference type="NCBI Taxonomy" id="1245923"/>
    <lineage>
        <taxon>Bacteria</taxon>
        <taxon>Bacillati</taxon>
        <taxon>Cyanobacteriota</taxon>
        <taxon>Cyanophyceae</taxon>
        <taxon>Nostocales</taxon>
        <taxon>Scytonemataceae</taxon>
        <taxon>Scytonema</taxon>
    </lineage>
</organism>
<keyword evidence="1" id="KW-1133">Transmembrane helix</keyword>
<dbReference type="PROSITE" id="PS00409">
    <property type="entry name" value="PROKAR_NTER_METHYL"/>
    <property type="match status" value="1"/>
</dbReference>
<dbReference type="Proteomes" id="UP000031532">
    <property type="component" value="Unassembled WGS sequence"/>
</dbReference>
<accession>A0A9X5I459</accession>